<evidence type="ECO:0000256" key="1">
    <source>
        <dbReference type="SAM" id="MobiDB-lite"/>
    </source>
</evidence>
<feature type="region of interest" description="Disordered" evidence="1">
    <location>
        <begin position="1"/>
        <end position="29"/>
    </location>
</feature>
<feature type="compositionally biased region" description="Acidic residues" evidence="1">
    <location>
        <begin position="12"/>
        <end position="22"/>
    </location>
</feature>
<keyword evidence="3" id="KW-1185">Reference proteome</keyword>
<reference evidence="2" key="1">
    <citation type="journal article" date="2020" name="Stud. Mycol.">
        <title>101 Dothideomycetes genomes: a test case for predicting lifestyles and emergence of pathogens.</title>
        <authorList>
            <person name="Haridas S."/>
            <person name="Albert R."/>
            <person name="Binder M."/>
            <person name="Bloem J."/>
            <person name="Labutti K."/>
            <person name="Salamov A."/>
            <person name="Andreopoulos B."/>
            <person name="Baker S."/>
            <person name="Barry K."/>
            <person name="Bills G."/>
            <person name="Bluhm B."/>
            <person name="Cannon C."/>
            <person name="Castanera R."/>
            <person name="Culley D."/>
            <person name="Daum C."/>
            <person name="Ezra D."/>
            <person name="Gonzalez J."/>
            <person name="Henrissat B."/>
            <person name="Kuo A."/>
            <person name="Liang C."/>
            <person name="Lipzen A."/>
            <person name="Lutzoni F."/>
            <person name="Magnuson J."/>
            <person name="Mondo S."/>
            <person name="Nolan M."/>
            <person name="Ohm R."/>
            <person name="Pangilinan J."/>
            <person name="Park H.-J."/>
            <person name="Ramirez L."/>
            <person name="Alfaro M."/>
            <person name="Sun H."/>
            <person name="Tritt A."/>
            <person name="Yoshinaga Y."/>
            <person name="Zwiers L.-H."/>
            <person name="Turgeon B."/>
            <person name="Goodwin S."/>
            <person name="Spatafora J."/>
            <person name="Crous P."/>
            <person name="Grigoriev I."/>
        </authorList>
    </citation>
    <scope>NUCLEOTIDE SEQUENCE</scope>
    <source>
        <strain evidence="2">CBS 116435</strain>
    </source>
</reference>
<name>A0A9P4QBJ5_9PEZI</name>
<dbReference type="EMBL" id="MU003779">
    <property type="protein sequence ID" value="KAF2722935.1"/>
    <property type="molecule type" value="Genomic_DNA"/>
</dbReference>
<sequence>MDYTESLQMLEGETETSESDAYDSEKAATSNVGAISHSLENNLRSLETPDAALWSSETTDQMPDERNDDNAGSITSVKIFRCSLGTCDVQSVLRGNADLEPPSPNLHLPSFSPECFQIYDWPWFSPTDCTYLYPSHCSFRDKAERGRLPKDGSDDWLAFNGDPNAYEGRYLGQSPSAAVACAIARVFVNRARHAKKKRLSFQGFEQAEMIFSSEQGKKVTMSLTKDPSRKKAIEATKLHDELRIDVWHALRGRLCEEIWGEVHPDGVVRRAKKRKMQEMMGEKEIS</sequence>
<accession>A0A9P4QBJ5</accession>
<comment type="caution">
    <text evidence="2">The sequence shown here is derived from an EMBL/GenBank/DDBJ whole genome shotgun (WGS) entry which is preliminary data.</text>
</comment>
<organism evidence="2 3">
    <name type="scientific">Polychaeton citri CBS 116435</name>
    <dbReference type="NCBI Taxonomy" id="1314669"/>
    <lineage>
        <taxon>Eukaryota</taxon>
        <taxon>Fungi</taxon>
        <taxon>Dikarya</taxon>
        <taxon>Ascomycota</taxon>
        <taxon>Pezizomycotina</taxon>
        <taxon>Dothideomycetes</taxon>
        <taxon>Dothideomycetidae</taxon>
        <taxon>Capnodiales</taxon>
        <taxon>Capnodiaceae</taxon>
        <taxon>Polychaeton</taxon>
    </lineage>
</organism>
<evidence type="ECO:0000313" key="2">
    <source>
        <dbReference type="EMBL" id="KAF2722935.1"/>
    </source>
</evidence>
<proteinExistence type="predicted"/>
<evidence type="ECO:0000313" key="3">
    <source>
        <dbReference type="Proteomes" id="UP000799441"/>
    </source>
</evidence>
<dbReference type="Proteomes" id="UP000799441">
    <property type="component" value="Unassembled WGS sequence"/>
</dbReference>
<protein>
    <submittedName>
        <fullName evidence="2">Uncharacterized protein</fullName>
    </submittedName>
</protein>
<gene>
    <name evidence="2" type="ORF">K431DRAFT_345132</name>
</gene>
<dbReference type="AlphaFoldDB" id="A0A9P4QBJ5"/>
<dbReference type="OrthoDB" id="3645041at2759"/>